<comment type="similarity">
    <text evidence="3">Belongs to the GCKR-like family. MurNAc-6-P etherase subfamily.</text>
</comment>
<dbReference type="AlphaFoldDB" id="A0A1M7QSG8"/>
<dbReference type="PANTHER" id="PTHR10088:SF4">
    <property type="entry name" value="GLUCOKINASE REGULATORY PROTEIN"/>
    <property type="match status" value="1"/>
</dbReference>
<accession>A0A1M7QSG8</accession>
<dbReference type="Gene3D" id="1.10.8.1080">
    <property type="match status" value="1"/>
</dbReference>
<dbReference type="PANTHER" id="PTHR10088">
    <property type="entry name" value="GLUCOKINASE REGULATORY PROTEIN"/>
    <property type="match status" value="1"/>
</dbReference>
<dbReference type="SUPFAM" id="SSF53697">
    <property type="entry name" value="SIS domain"/>
    <property type="match status" value="1"/>
</dbReference>
<dbReference type="STRING" id="1027249.SAMN05216179_3519"/>
<evidence type="ECO:0000256" key="1">
    <source>
        <dbReference type="ARBA" id="ARBA00023239"/>
    </source>
</evidence>
<evidence type="ECO:0000313" key="6">
    <source>
        <dbReference type="Proteomes" id="UP000184184"/>
    </source>
</evidence>
<dbReference type="HAMAP" id="MF_00068">
    <property type="entry name" value="MurQ"/>
    <property type="match status" value="1"/>
</dbReference>
<comment type="miscellaneous">
    <text evidence="3">A lyase-type mechanism (elimination/hydration) is suggested for the cleavage of the lactyl ether bond of MurNAc 6-phosphate, with the formation of an alpha,beta-unsaturated aldehyde intermediate with (E)-stereochemistry, followed by the syn addition of water to give product.</text>
</comment>
<dbReference type="UniPathway" id="UPA00342"/>
<protein>
    <recommendedName>
        <fullName evidence="3">N-acetylmuramic acid 6-phosphate etherase</fullName>
        <shortName evidence="3">MurNAc-6-P etherase</shortName>
        <ecNumber evidence="3">4.2.1.126</ecNumber>
    </recommendedName>
    <alternativeName>
        <fullName evidence="3">N-acetylmuramic acid 6-phosphate hydrolase</fullName>
    </alternativeName>
    <alternativeName>
        <fullName evidence="3">N-acetylmuramic acid 6-phosphate lyase</fullName>
    </alternativeName>
</protein>
<dbReference type="GO" id="GO:0016835">
    <property type="term" value="F:carbon-oxygen lyase activity"/>
    <property type="evidence" value="ECO:0007669"/>
    <property type="project" value="UniProtKB-UniRule"/>
</dbReference>
<dbReference type="Pfam" id="PF22645">
    <property type="entry name" value="GKRP_SIS_N"/>
    <property type="match status" value="1"/>
</dbReference>
<evidence type="ECO:0000256" key="2">
    <source>
        <dbReference type="ARBA" id="ARBA00023277"/>
    </source>
</evidence>
<keyword evidence="6" id="KW-1185">Reference proteome</keyword>
<dbReference type="EMBL" id="FRCZ01000009">
    <property type="protein sequence ID" value="SHN34600.1"/>
    <property type="molecule type" value="Genomic_DNA"/>
</dbReference>
<sequence length="299" mass="32986">MDRKITEETNKNTLKIDEMNALEMVHLMAEQDHEIQSGIKNALPYIADSIDLIVDKWQQGGRVFVVGAGTSGRIGVLDAVELGPTFSIEPERWIALVAGGKNAMWEPLEQHEDSSSDAIKELEKYHFNHHDVLIAISASGSTPYSVAALEYVQEVSASSISISCNHQTISTRLSNVGIELIVGPEIIRGSTRLKAGTAQKMVLNMISTGSMIKLGKVYQNEMVDVQLINKKLVERAETMLIQLTNHSEAEVQQLMTETNNDIKLSLIIAKANCDITDARKYLSKANGHVKKAIEFATNR</sequence>
<feature type="domain" description="SIS" evidence="4">
    <location>
        <begin position="53"/>
        <end position="216"/>
    </location>
</feature>
<feature type="active site" evidence="3">
    <location>
        <position position="112"/>
    </location>
</feature>
<dbReference type="InterPro" id="IPR046348">
    <property type="entry name" value="SIS_dom_sf"/>
</dbReference>
<feature type="active site" description="Proton donor" evidence="3">
    <location>
        <position position="81"/>
    </location>
</feature>
<reference evidence="5 6" key="1">
    <citation type="submission" date="2016-11" db="EMBL/GenBank/DDBJ databases">
        <authorList>
            <person name="Jaros S."/>
            <person name="Januszkiewicz K."/>
            <person name="Wedrychowicz H."/>
        </authorList>
    </citation>
    <scope>NUCLEOTIDE SEQUENCE [LARGE SCALE GENOMIC DNA]</scope>
    <source>
        <strain evidence="5 6">CGMCC 1.10681</strain>
    </source>
</reference>
<dbReference type="CDD" id="cd05007">
    <property type="entry name" value="SIS_Etherase"/>
    <property type="match status" value="1"/>
</dbReference>
<comment type="pathway">
    <text evidence="3">Amino-sugar metabolism; N-acetylmuramate degradation.</text>
</comment>
<keyword evidence="2 3" id="KW-0119">Carbohydrate metabolism</keyword>
<evidence type="ECO:0000313" key="5">
    <source>
        <dbReference type="EMBL" id="SHN34600.1"/>
    </source>
</evidence>
<dbReference type="OrthoDB" id="9813395at2"/>
<dbReference type="GO" id="GO:0097367">
    <property type="term" value="F:carbohydrate derivative binding"/>
    <property type="evidence" value="ECO:0007669"/>
    <property type="project" value="InterPro"/>
</dbReference>
<dbReference type="InterPro" id="IPR001347">
    <property type="entry name" value="SIS_dom"/>
</dbReference>
<dbReference type="InterPro" id="IPR005488">
    <property type="entry name" value="Etherase_MurQ"/>
</dbReference>
<dbReference type="GO" id="GO:0016803">
    <property type="term" value="F:ether hydrolase activity"/>
    <property type="evidence" value="ECO:0007669"/>
    <property type="project" value="TreeGrafter"/>
</dbReference>
<dbReference type="Proteomes" id="UP000184184">
    <property type="component" value="Unassembled WGS sequence"/>
</dbReference>
<dbReference type="InterPro" id="IPR040190">
    <property type="entry name" value="MURQ/GCKR"/>
</dbReference>
<dbReference type="GO" id="GO:0046348">
    <property type="term" value="P:amino sugar catabolic process"/>
    <property type="evidence" value="ECO:0007669"/>
    <property type="project" value="InterPro"/>
</dbReference>
<dbReference type="NCBIfam" id="TIGR00274">
    <property type="entry name" value="N-acetylmuramic acid 6-phosphate etherase"/>
    <property type="match status" value="1"/>
</dbReference>
<keyword evidence="1 3" id="KW-0456">Lyase</keyword>
<comment type="subunit">
    <text evidence="3">Homodimer.</text>
</comment>
<proteinExistence type="inferred from homology"/>
<comment type="catalytic activity">
    <reaction evidence="3">
        <text>N-acetyl-D-muramate 6-phosphate + H2O = N-acetyl-D-glucosamine 6-phosphate + (R)-lactate</text>
        <dbReference type="Rhea" id="RHEA:26410"/>
        <dbReference type="ChEBI" id="CHEBI:15377"/>
        <dbReference type="ChEBI" id="CHEBI:16004"/>
        <dbReference type="ChEBI" id="CHEBI:57513"/>
        <dbReference type="ChEBI" id="CHEBI:58722"/>
        <dbReference type="EC" id="4.2.1.126"/>
    </reaction>
</comment>
<dbReference type="EC" id="4.2.1.126" evidence="3"/>
<dbReference type="NCBIfam" id="NF009222">
    <property type="entry name" value="PRK12570.1"/>
    <property type="match status" value="1"/>
</dbReference>
<dbReference type="Gene3D" id="3.40.50.10490">
    <property type="entry name" value="Glucose-6-phosphate isomerase like protein, domain 1"/>
    <property type="match status" value="1"/>
</dbReference>
<dbReference type="GO" id="GO:0009254">
    <property type="term" value="P:peptidoglycan turnover"/>
    <property type="evidence" value="ECO:0007669"/>
    <property type="project" value="TreeGrafter"/>
</dbReference>
<evidence type="ECO:0000256" key="3">
    <source>
        <dbReference type="HAMAP-Rule" id="MF_00068"/>
    </source>
</evidence>
<gene>
    <name evidence="3" type="primary">murQ</name>
    <name evidence="5" type="ORF">SAMN05216179_3519</name>
</gene>
<evidence type="ECO:0000259" key="4">
    <source>
        <dbReference type="PROSITE" id="PS51464"/>
    </source>
</evidence>
<organism evidence="5 6">
    <name type="scientific">Gracilibacillus kekensis</name>
    <dbReference type="NCBI Taxonomy" id="1027249"/>
    <lineage>
        <taxon>Bacteria</taxon>
        <taxon>Bacillati</taxon>
        <taxon>Bacillota</taxon>
        <taxon>Bacilli</taxon>
        <taxon>Bacillales</taxon>
        <taxon>Bacillaceae</taxon>
        <taxon>Gracilibacillus</taxon>
    </lineage>
</organism>
<dbReference type="PROSITE" id="PS51464">
    <property type="entry name" value="SIS"/>
    <property type="match status" value="1"/>
</dbReference>
<dbReference type="GO" id="GO:0097173">
    <property type="term" value="P:N-acetylmuramic acid catabolic process"/>
    <property type="evidence" value="ECO:0007669"/>
    <property type="project" value="UniProtKB-UniPathway"/>
</dbReference>
<dbReference type="NCBIfam" id="NF003915">
    <property type="entry name" value="PRK05441.1"/>
    <property type="match status" value="1"/>
</dbReference>
<name>A0A1M7QSG8_9BACI</name>
<comment type="function">
    <text evidence="3">Specifically catalyzes the cleavage of the D-lactyl ether substituent of MurNAc 6-phosphate, producing GlcNAc 6-phosphate and D-lactate.</text>
</comment>